<organism evidence="1">
    <name type="scientific">Arundo donax</name>
    <name type="common">Giant reed</name>
    <name type="synonym">Donax arundinaceus</name>
    <dbReference type="NCBI Taxonomy" id="35708"/>
    <lineage>
        <taxon>Eukaryota</taxon>
        <taxon>Viridiplantae</taxon>
        <taxon>Streptophyta</taxon>
        <taxon>Embryophyta</taxon>
        <taxon>Tracheophyta</taxon>
        <taxon>Spermatophyta</taxon>
        <taxon>Magnoliopsida</taxon>
        <taxon>Liliopsida</taxon>
        <taxon>Poales</taxon>
        <taxon>Poaceae</taxon>
        <taxon>PACMAD clade</taxon>
        <taxon>Arundinoideae</taxon>
        <taxon>Arundineae</taxon>
        <taxon>Arundo</taxon>
    </lineage>
</organism>
<reference evidence="1" key="1">
    <citation type="submission" date="2014-09" db="EMBL/GenBank/DDBJ databases">
        <authorList>
            <person name="Magalhaes I.L.F."/>
            <person name="Oliveira U."/>
            <person name="Santos F.R."/>
            <person name="Vidigal T.H.D.A."/>
            <person name="Brescovit A.D."/>
            <person name="Santos A.J."/>
        </authorList>
    </citation>
    <scope>NUCLEOTIDE SEQUENCE</scope>
    <source>
        <tissue evidence="1">Shoot tissue taken approximately 20 cm above the soil surface</tissue>
    </source>
</reference>
<sequence>MSEIDLFYFFFVLQRWINQQNYRNIFVGNFLMLNANTW</sequence>
<dbReference type="AlphaFoldDB" id="A0A0A9EFR8"/>
<dbReference type="EMBL" id="GBRH01201210">
    <property type="protein sequence ID" value="JAD96685.1"/>
    <property type="molecule type" value="Transcribed_RNA"/>
</dbReference>
<evidence type="ECO:0000313" key="1">
    <source>
        <dbReference type="EMBL" id="JAD96685.1"/>
    </source>
</evidence>
<reference evidence="1" key="2">
    <citation type="journal article" date="2015" name="Data Brief">
        <title>Shoot transcriptome of the giant reed, Arundo donax.</title>
        <authorList>
            <person name="Barrero R.A."/>
            <person name="Guerrero F.D."/>
            <person name="Moolhuijzen P."/>
            <person name="Goolsby J.A."/>
            <person name="Tidwell J."/>
            <person name="Bellgard S.E."/>
            <person name="Bellgard M.I."/>
        </authorList>
    </citation>
    <scope>NUCLEOTIDE SEQUENCE</scope>
    <source>
        <tissue evidence="1">Shoot tissue taken approximately 20 cm above the soil surface</tissue>
    </source>
</reference>
<accession>A0A0A9EFR8</accession>
<name>A0A0A9EFR8_ARUDO</name>
<proteinExistence type="predicted"/>
<protein>
    <submittedName>
        <fullName evidence="1">Uncharacterized protein</fullName>
    </submittedName>
</protein>